<dbReference type="AlphaFoldDB" id="A0A3M6UF73"/>
<organism evidence="2 3">
    <name type="scientific">Pocillopora damicornis</name>
    <name type="common">Cauliflower coral</name>
    <name type="synonym">Millepora damicornis</name>
    <dbReference type="NCBI Taxonomy" id="46731"/>
    <lineage>
        <taxon>Eukaryota</taxon>
        <taxon>Metazoa</taxon>
        <taxon>Cnidaria</taxon>
        <taxon>Anthozoa</taxon>
        <taxon>Hexacorallia</taxon>
        <taxon>Scleractinia</taxon>
        <taxon>Astrocoeniina</taxon>
        <taxon>Pocilloporidae</taxon>
        <taxon>Pocillopora</taxon>
    </lineage>
</organism>
<dbReference type="EMBL" id="RCHS01001660">
    <property type="protein sequence ID" value="RMX52313.1"/>
    <property type="molecule type" value="Genomic_DNA"/>
</dbReference>
<comment type="caution">
    <text evidence="2">The sequence shown here is derived from an EMBL/GenBank/DDBJ whole genome shotgun (WGS) entry which is preliminary data.</text>
</comment>
<evidence type="ECO:0000313" key="3">
    <source>
        <dbReference type="Proteomes" id="UP000275408"/>
    </source>
</evidence>
<keyword evidence="3" id="KW-1185">Reference proteome</keyword>
<evidence type="ECO:0000256" key="1">
    <source>
        <dbReference type="SAM" id="MobiDB-lite"/>
    </source>
</evidence>
<name>A0A3M6UF73_POCDA</name>
<dbReference type="Proteomes" id="UP000275408">
    <property type="component" value="Unassembled WGS sequence"/>
</dbReference>
<proteinExistence type="predicted"/>
<reference evidence="2 3" key="1">
    <citation type="journal article" date="2018" name="Sci. Rep.">
        <title>Comparative analysis of the Pocillopora damicornis genome highlights role of immune system in coral evolution.</title>
        <authorList>
            <person name="Cunning R."/>
            <person name="Bay R.A."/>
            <person name="Gillette P."/>
            <person name="Baker A.C."/>
            <person name="Traylor-Knowles N."/>
        </authorList>
    </citation>
    <scope>NUCLEOTIDE SEQUENCE [LARGE SCALE GENOMIC DNA]</scope>
    <source>
        <strain evidence="2">RSMAS</strain>
        <tissue evidence="2">Whole animal</tissue>
    </source>
</reference>
<feature type="region of interest" description="Disordered" evidence="1">
    <location>
        <begin position="85"/>
        <end position="111"/>
    </location>
</feature>
<feature type="compositionally biased region" description="Basic and acidic residues" evidence="1">
    <location>
        <begin position="87"/>
        <end position="111"/>
    </location>
</feature>
<sequence length="160" mass="18611">MAQRVTRHLRLLRQLKYLTASKTPMVSDYPRNFGNAAKDGLKGTTRWAVYYLTNPISWYPVLERAMILSAISAIQPLLPLQPGEPVSLERSDFEEQQENSRKQDEKEDGILEHDSPSVMIVTFNLWNERLIFTREDENQLRKKYSLQQRYNGCHAFATGH</sequence>
<protein>
    <submittedName>
        <fullName evidence="2">Uncharacterized protein</fullName>
    </submittedName>
</protein>
<evidence type="ECO:0000313" key="2">
    <source>
        <dbReference type="EMBL" id="RMX52313.1"/>
    </source>
</evidence>
<accession>A0A3M6UF73</accession>
<gene>
    <name evidence="2" type="ORF">pdam_00010364</name>
</gene>